<feature type="compositionally biased region" description="Basic and acidic residues" evidence="3">
    <location>
        <begin position="583"/>
        <end position="615"/>
    </location>
</feature>
<evidence type="ECO:0000256" key="3">
    <source>
        <dbReference type="SAM" id="MobiDB-lite"/>
    </source>
</evidence>
<feature type="compositionally biased region" description="Basic and acidic residues" evidence="3">
    <location>
        <begin position="555"/>
        <end position="565"/>
    </location>
</feature>
<dbReference type="EMBL" id="CAJPWZ010001170">
    <property type="protein sequence ID" value="CAG2209410.1"/>
    <property type="molecule type" value="Genomic_DNA"/>
</dbReference>
<dbReference type="Proteomes" id="UP000683360">
    <property type="component" value="Unassembled WGS sequence"/>
</dbReference>
<accession>A0A8S3RLA0</accession>
<gene>
    <name evidence="5" type="ORF">MEDL_23543</name>
</gene>
<dbReference type="PROSITE" id="PS00354">
    <property type="entry name" value="HMGI_Y"/>
    <property type="match status" value="1"/>
</dbReference>
<feature type="compositionally biased region" description="Acidic residues" evidence="3">
    <location>
        <begin position="495"/>
        <end position="504"/>
    </location>
</feature>
<proteinExistence type="predicted"/>
<reference evidence="5" key="1">
    <citation type="submission" date="2021-03" db="EMBL/GenBank/DDBJ databases">
        <authorList>
            <person name="Bekaert M."/>
        </authorList>
    </citation>
    <scope>NUCLEOTIDE SEQUENCE</scope>
</reference>
<dbReference type="GO" id="GO:0006355">
    <property type="term" value="P:regulation of DNA-templated transcription"/>
    <property type="evidence" value="ECO:0007669"/>
    <property type="project" value="InterPro"/>
</dbReference>
<feature type="compositionally biased region" description="Low complexity" evidence="3">
    <location>
        <begin position="671"/>
        <end position="683"/>
    </location>
</feature>
<dbReference type="GO" id="GO:0005634">
    <property type="term" value="C:nucleus"/>
    <property type="evidence" value="ECO:0007669"/>
    <property type="project" value="UniProtKB-SubCell"/>
</dbReference>
<dbReference type="PRINTS" id="PR00929">
    <property type="entry name" value="ATHOOK"/>
</dbReference>
<evidence type="ECO:0000256" key="4">
    <source>
        <dbReference type="SAM" id="SignalP"/>
    </source>
</evidence>
<dbReference type="SMART" id="SM00384">
    <property type="entry name" value="AT_hook"/>
    <property type="match status" value="4"/>
</dbReference>
<sequence>MMNRLVVFVLLATITVVQGCNFPQEISGIQFDVKFGSNQAIYKALFSGTQFQITDQGISYDCIEHVEKNGDFFLLRSGDSSICLKLTSISGLTPQGYLTEDIPLPARNLQLSTPGLCDVCASMTTSSIPILFRSDVPALLPVGCDIPDGCPMIENGNPCTPPPPVTLPSFCGDLLEILEDESSHSSSSSSSNEVGGGGGRVVKRHRKHKQNWKNKPKSKKKCTKNEELEAFIMETCEIQNGGGEIYAVFSSPDKIHNFNWRPANMDTDDALQQVAEEVGGGDGIVISDVGDLVKLSETQVVETLEGVFPQADPAPQPNGGYSIESLPSDMPVNIMAEQKTTDMPVEIMAEQKPIENEASVEEVLEKINEVSQVAEAETTAVEGLPDQVDNVQQPASDEKTADNSLPADFFDGNTEVTSDTQPQIVQVVLETDVQPPAVDEPVIVPENFTPLEEEIESVEETSAKSDGVSAEEQKEDQKIQLKRNLWEETTKNQEEETAMEDTTEASEPQIESSQNEEGEVTVTVTIVNEEKDESTPKRRGRPAKQSTDDVAGPSPEKRQRNDSKSSESGPASEGRPTRRSLRAPKEVAEDKTAETPDTKSKKGKAAKEKDTETPKTKSKGRGRPRKESTEKEVEQEEDEEEAESEAESGEEEQEATPEPKKGRGREDHLNQKVLLLLSNSKLKLQPKKGADTPPDEGKKRGKKKEETSADTPKKGRGRPKKEVVEKTVEDEEVEGEEDMEGDEAPEPEPKKKKGRPSKSGDSPKDITGTNETMEAEETVPSTPSKKRARPVEETVETTPTDLPVKKKPKASPPVMTDSSAGPNDRMIVKEEPQEDLLSQVLPNITISSVSGSNRPHTLIVHENVEGDVYSIEQVDHDQEPGTSEVEIPFVEVETVIETPERRSVLTQTDPKLKKKKFGPLGQDDFGFAEEEDDGSGRKKRRSDEVALFEDMEPKRRTIRNTEEALNCPFCDKAFIGLVKHIKVNTEMKWIMKRK</sequence>
<evidence type="ECO:0000256" key="2">
    <source>
        <dbReference type="ARBA" id="ARBA00023242"/>
    </source>
</evidence>
<dbReference type="GO" id="GO:0003677">
    <property type="term" value="F:DNA binding"/>
    <property type="evidence" value="ECO:0007669"/>
    <property type="project" value="InterPro"/>
</dbReference>
<keyword evidence="4" id="KW-0732">Signal</keyword>
<feature type="region of interest" description="Disordered" evidence="3">
    <location>
        <begin position="923"/>
        <end position="943"/>
    </location>
</feature>
<dbReference type="InterPro" id="IPR000637">
    <property type="entry name" value="HMGI/Y_DNA-bd_CS"/>
</dbReference>
<feature type="compositionally biased region" description="Basic and acidic residues" evidence="3">
    <location>
        <begin position="657"/>
        <end position="670"/>
    </location>
</feature>
<feature type="compositionally biased region" description="Basic and acidic residues" evidence="3">
    <location>
        <begin position="695"/>
        <end position="713"/>
    </location>
</feature>
<feature type="region of interest" description="Disordered" evidence="3">
    <location>
        <begin position="453"/>
        <end position="825"/>
    </location>
</feature>
<evidence type="ECO:0000256" key="1">
    <source>
        <dbReference type="ARBA" id="ARBA00004123"/>
    </source>
</evidence>
<feature type="compositionally biased region" description="Basic residues" evidence="3">
    <location>
        <begin position="201"/>
        <end position="222"/>
    </location>
</feature>
<feature type="signal peptide" evidence="4">
    <location>
        <begin position="1"/>
        <end position="19"/>
    </location>
</feature>
<dbReference type="AlphaFoldDB" id="A0A8S3RLA0"/>
<feature type="compositionally biased region" description="Acidic residues" evidence="3">
    <location>
        <begin position="728"/>
        <end position="746"/>
    </location>
</feature>
<feature type="compositionally biased region" description="Low complexity" evidence="3">
    <location>
        <begin position="184"/>
        <end position="193"/>
    </location>
</feature>
<protein>
    <submittedName>
        <fullName evidence="5">Uncharacterized protein</fullName>
    </submittedName>
</protein>
<name>A0A8S3RLA0_MYTED</name>
<feature type="region of interest" description="Disordered" evidence="3">
    <location>
        <begin position="182"/>
        <end position="223"/>
    </location>
</feature>
<evidence type="ECO:0000313" key="5">
    <source>
        <dbReference type="EMBL" id="CAG2209410.1"/>
    </source>
</evidence>
<feature type="compositionally biased region" description="Basic and acidic residues" evidence="3">
    <location>
        <begin position="471"/>
        <end position="494"/>
    </location>
</feature>
<comment type="subcellular location">
    <subcellularLocation>
        <location evidence="1">Nucleus</location>
    </subcellularLocation>
</comment>
<dbReference type="PROSITE" id="PS51257">
    <property type="entry name" value="PROKAR_LIPOPROTEIN"/>
    <property type="match status" value="1"/>
</dbReference>
<keyword evidence="6" id="KW-1185">Reference proteome</keyword>
<keyword evidence="2" id="KW-0539">Nucleus</keyword>
<evidence type="ECO:0000313" key="6">
    <source>
        <dbReference type="Proteomes" id="UP000683360"/>
    </source>
</evidence>
<organism evidence="5 6">
    <name type="scientific">Mytilus edulis</name>
    <name type="common">Blue mussel</name>
    <dbReference type="NCBI Taxonomy" id="6550"/>
    <lineage>
        <taxon>Eukaryota</taxon>
        <taxon>Metazoa</taxon>
        <taxon>Spiralia</taxon>
        <taxon>Lophotrochozoa</taxon>
        <taxon>Mollusca</taxon>
        <taxon>Bivalvia</taxon>
        <taxon>Autobranchia</taxon>
        <taxon>Pteriomorphia</taxon>
        <taxon>Mytilida</taxon>
        <taxon>Mytiloidea</taxon>
        <taxon>Mytilidae</taxon>
        <taxon>Mytilinae</taxon>
        <taxon>Mytilus</taxon>
    </lineage>
</organism>
<dbReference type="InterPro" id="IPR017956">
    <property type="entry name" value="AT_hook_DNA-bd_motif"/>
</dbReference>
<feature type="chain" id="PRO_5035769450" evidence="4">
    <location>
        <begin position="20"/>
        <end position="994"/>
    </location>
</feature>
<feature type="compositionally biased region" description="Acidic residues" evidence="3">
    <location>
        <begin position="633"/>
        <end position="655"/>
    </location>
</feature>
<comment type="caution">
    <text evidence="5">The sequence shown here is derived from an EMBL/GenBank/DDBJ whole genome shotgun (WGS) entry which is preliminary data.</text>
</comment>